<dbReference type="NCBIfam" id="NF011991">
    <property type="entry name" value="PRK15447.1"/>
    <property type="match status" value="1"/>
</dbReference>
<keyword evidence="1" id="KW-0831">Ubiquinone biosynthesis</keyword>
<feature type="binding site" evidence="1">
    <location>
        <position position="193"/>
    </location>
    <ligand>
        <name>[4Fe-4S] cluster</name>
        <dbReference type="ChEBI" id="CHEBI:49883"/>
    </ligand>
</feature>
<feature type="binding site" evidence="1">
    <location>
        <position position="180"/>
    </location>
    <ligand>
        <name>[4Fe-4S] cluster</name>
        <dbReference type="ChEBI" id="CHEBI:49883"/>
    </ligand>
</feature>
<evidence type="ECO:0000313" key="2">
    <source>
        <dbReference type="EMBL" id="MDE1462880.1"/>
    </source>
</evidence>
<keyword evidence="3" id="KW-1185">Reference proteome</keyword>
<sequence length="293" mass="32897">MKLSLGPILYFWPKQQVYDFYQNIIDTPIDIVYLGETVCSKRRELNTDDWLELAQQLANAGKEVVLSTLALISAESELNSLRRICCNNSIIIEANDMAAVQLLSAQGVPFVTGPAINIYNGRSLSLLHQQGLKRWVMPVELSAHTLQSILTECVEQGIKDKVETEVFSYGYLPLAYSARCFTARFRHLPKDNCQFVCINYPDGILVNSQEKQPLFTLNGIQTQSGSVYNLINQIPSMQKMGIDIVRLSPQSHDMKQIINQYHAAIQGETVSLIANDNQCNGYWFAEPGINSCL</sequence>
<dbReference type="InterPro" id="IPR051454">
    <property type="entry name" value="RNA/ubiquinone_mod_enzymes"/>
</dbReference>
<feature type="binding site" evidence="1">
    <location>
        <position position="39"/>
    </location>
    <ligand>
        <name>[4Fe-4S] cluster</name>
        <dbReference type="ChEBI" id="CHEBI:49883"/>
    </ligand>
</feature>
<dbReference type="InterPro" id="IPR043693">
    <property type="entry name" value="UbiV"/>
</dbReference>
<dbReference type="PANTHER" id="PTHR30217:SF11">
    <property type="entry name" value="UBIQUINONE BIOSYNTHESIS PROTEIN UBIV"/>
    <property type="match status" value="1"/>
</dbReference>
<gene>
    <name evidence="1" type="primary">ubiV</name>
    <name evidence="2" type="ORF">ORQ98_12970</name>
</gene>
<dbReference type="RefSeq" id="WP_274689230.1">
    <property type="nucleotide sequence ID" value="NZ_JAPMOU010000015.1"/>
</dbReference>
<dbReference type="HAMAP" id="MF_02233">
    <property type="entry name" value="UbiV"/>
    <property type="match status" value="1"/>
</dbReference>
<dbReference type="InterPro" id="IPR001539">
    <property type="entry name" value="Peptidase_U32"/>
</dbReference>
<accession>A0ABT5U957</accession>
<evidence type="ECO:0000256" key="1">
    <source>
        <dbReference type="HAMAP-Rule" id="MF_02233"/>
    </source>
</evidence>
<feature type="binding site" evidence="1">
    <location>
        <position position="197"/>
    </location>
    <ligand>
        <name>[4Fe-4S] cluster</name>
        <dbReference type="ChEBI" id="CHEBI:49883"/>
    </ligand>
</feature>
<comment type="pathway">
    <text evidence="1">Cofactor biosynthesis; ubiquinone biosynthesis.</text>
</comment>
<dbReference type="EMBL" id="JAPMOU010000015">
    <property type="protein sequence ID" value="MDE1462880.1"/>
    <property type="molecule type" value="Genomic_DNA"/>
</dbReference>
<name>A0ABT5U957_9GAMM</name>
<comment type="subunit">
    <text evidence="1">Forms a heterodimer with UbiU.</text>
</comment>
<comment type="cofactor">
    <cofactor evidence="1">
        <name>[4Fe-4S] cluster</name>
        <dbReference type="ChEBI" id="CHEBI:49883"/>
    </cofactor>
</comment>
<keyword evidence="1" id="KW-0479">Metal-binding</keyword>
<comment type="caution">
    <text evidence="2">The sequence shown here is derived from an EMBL/GenBank/DDBJ whole genome shotgun (WGS) entry which is preliminary data.</text>
</comment>
<keyword evidence="1" id="KW-0004">4Fe-4S</keyword>
<keyword evidence="1" id="KW-0408">Iron</keyword>
<proteinExistence type="inferred from homology"/>
<dbReference type="Pfam" id="PF01136">
    <property type="entry name" value="Peptidase_U32"/>
    <property type="match status" value="1"/>
</dbReference>
<dbReference type="PANTHER" id="PTHR30217">
    <property type="entry name" value="PEPTIDASE U32 FAMILY"/>
    <property type="match status" value="1"/>
</dbReference>
<protein>
    <recommendedName>
        <fullName evidence="1">Ubiquinone biosynthesis protein UbiV</fullName>
    </recommendedName>
</protein>
<dbReference type="Proteomes" id="UP001528823">
    <property type="component" value="Unassembled WGS sequence"/>
</dbReference>
<comment type="function">
    <text evidence="1">Required for O(2)-independent ubiquinone (coenzyme Q) biosynthesis. Together with UbiU, is essential for the C6-hydroxylation reaction in the oxygen-independent ubiquinone biosynthesis pathway.</text>
</comment>
<evidence type="ECO:0000313" key="3">
    <source>
        <dbReference type="Proteomes" id="UP001528823"/>
    </source>
</evidence>
<organism evidence="2 3">
    <name type="scientific">Spartinivicinus poritis</name>
    <dbReference type="NCBI Taxonomy" id="2994640"/>
    <lineage>
        <taxon>Bacteria</taxon>
        <taxon>Pseudomonadati</taxon>
        <taxon>Pseudomonadota</taxon>
        <taxon>Gammaproteobacteria</taxon>
        <taxon>Oceanospirillales</taxon>
        <taxon>Zooshikellaceae</taxon>
        <taxon>Spartinivicinus</taxon>
    </lineage>
</organism>
<comment type="similarity">
    <text evidence="1">Belongs to the peptidase U32 family. UbiV subfamily.</text>
</comment>
<keyword evidence="1" id="KW-0411">Iron-sulfur</keyword>
<reference evidence="2 3" key="1">
    <citation type="submission" date="2022-11" db="EMBL/GenBank/DDBJ databases">
        <title>Spartinivicinus poritis sp. nov., isolated from scleractinian coral Porites lutea.</title>
        <authorList>
            <person name="Zhang G."/>
            <person name="Cai L."/>
            <person name="Wei Q."/>
        </authorList>
    </citation>
    <scope>NUCLEOTIDE SEQUENCE [LARGE SCALE GENOMIC DNA]</scope>
    <source>
        <strain evidence="2 3">A2-2</strain>
    </source>
</reference>